<protein>
    <submittedName>
        <fullName evidence="1">Uncharacterized protein</fullName>
    </submittedName>
</protein>
<gene>
    <name evidence="1" type="ORF">BDN72DRAFT_847060</name>
</gene>
<sequence>MYEAPRVIGARLEDDPETGLLALPFEILAKVGQELTWQDVLRIRCTCRLLNQVSKDTSVWRSIAHMELVKDSITGANELFLERSIDQYNFEELEKQILRWKRAKQNWTIDNGAPPRLRTFEMSFQQVHLIRGGRWLLFTRKTGAVLYLDLDAPGLPSEQILIPERPGLSYTKMGLDYLPDSDVLTFNLALAVQQYPEEEEGVDSDIAEYKIQIWRVCLNRRDNNFDCTDRLTAECLTSFRQEPQGSVHSISILGDHIAHTLRYETDQEYLFFLVVVKWVDLVGIEDGFKYLQRIQCLGLGWPSVYLLPGCQVLLYDAGSINLHDSSSFVELETVPTRPDRIIWPKPRWRAYFEGAEKGFPPVILCSDAVRMVIFCQTGFYGITIHAPERQAEMESPVDTTKLGDYAPPLTRLLPSCGYRYSALASSSQLTFVSHPWSNEDETKHSVVTKDIPHDTRGGWRTLDMMSGRVIVVDRRVRVIDLTTTF</sequence>
<keyword evidence="2" id="KW-1185">Reference proteome</keyword>
<dbReference type="EMBL" id="ML208495">
    <property type="protein sequence ID" value="TFK63970.1"/>
    <property type="molecule type" value="Genomic_DNA"/>
</dbReference>
<evidence type="ECO:0000313" key="1">
    <source>
        <dbReference type="EMBL" id="TFK63970.1"/>
    </source>
</evidence>
<name>A0ACD3ADZ2_9AGAR</name>
<evidence type="ECO:0000313" key="2">
    <source>
        <dbReference type="Proteomes" id="UP000308600"/>
    </source>
</evidence>
<dbReference type="Proteomes" id="UP000308600">
    <property type="component" value="Unassembled WGS sequence"/>
</dbReference>
<proteinExistence type="predicted"/>
<accession>A0ACD3ADZ2</accession>
<reference evidence="1 2" key="1">
    <citation type="journal article" date="2019" name="Nat. Ecol. Evol.">
        <title>Megaphylogeny resolves global patterns of mushroom evolution.</title>
        <authorList>
            <person name="Varga T."/>
            <person name="Krizsan K."/>
            <person name="Foldi C."/>
            <person name="Dima B."/>
            <person name="Sanchez-Garcia M."/>
            <person name="Sanchez-Ramirez S."/>
            <person name="Szollosi G.J."/>
            <person name="Szarkandi J.G."/>
            <person name="Papp V."/>
            <person name="Albert L."/>
            <person name="Andreopoulos W."/>
            <person name="Angelini C."/>
            <person name="Antonin V."/>
            <person name="Barry K.W."/>
            <person name="Bougher N.L."/>
            <person name="Buchanan P."/>
            <person name="Buyck B."/>
            <person name="Bense V."/>
            <person name="Catcheside P."/>
            <person name="Chovatia M."/>
            <person name="Cooper J."/>
            <person name="Damon W."/>
            <person name="Desjardin D."/>
            <person name="Finy P."/>
            <person name="Geml J."/>
            <person name="Haridas S."/>
            <person name="Hughes K."/>
            <person name="Justo A."/>
            <person name="Karasinski D."/>
            <person name="Kautmanova I."/>
            <person name="Kiss B."/>
            <person name="Kocsube S."/>
            <person name="Kotiranta H."/>
            <person name="LaButti K.M."/>
            <person name="Lechner B.E."/>
            <person name="Liimatainen K."/>
            <person name="Lipzen A."/>
            <person name="Lukacs Z."/>
            <person name="Mihaltcheva S."/>
            <person name="Morgado L.N."/>
            <person name="Niskanen T."/>
            <person name="Noordeloos M.E."/>
            <person name="Ohm R.A."/>
            <person name="Ortiz-Santana B."/>
            <person name="Ovrebo C."/>
            <person name="Racz N."/>
            <person name="Riley R."/>
            <person name="Savchenko A."/>
            <person name="Shiryaev A."/>
            <person name="Soop K."/>
            <person name="Spirin V."/>
            <person name="Szebenyi C."/>
            <person name="Tomsovsky M."/>
            <person name="Tulloss R.E."/>
            <person name="Uehling J."/>
            <person name="Grigoriev I.V."/>
            <person name="Vagvolgyi C."/>
            <person name="Papp T."/>
            <person name="Martin F.M."/>
            <person name="Miettinen O."/>
            <person name="Hibbett D.S."/>
            <person name="Nagy L.G."/>
        </authorList>
    </citation>
    <scope>NUCLEOTIDE SEQUENCE [LARGE SCALE GENOMIC DNA]</scope>
    <source>
        <strain evidence="1 2">NL-1719</strain>
    </source>
</reference>
<organism evidence="1 2">
    <name type="scientific">Pluteus cervinus</name>
    <dbReference type="NCBI Taxonomy" id="181527"/>
    <lineage>
        <taxon>Eukaryota</taxon>
        <taxon>Fungi</taxon>
        <taxon>Dikarya</taxon>
        <taxon>Basidiomycota</taxon>
        <taxon>Agaricomycotina</taxon>
        <taxon>Agaricomycetes</taxon>
        <taxon>Agaricomycetidae</taxon>
        <taxon>Agaricales</taxon>
        <taxon>Pluteineae</taxon>
        <taxon>Pluteaceae</taxon>
        <taxon>Pluteus</taxon>
    </lineage>
</organism>